<dbReference type="EMBL" id="FMAQ01000003">
    <property type="protein sequence ID" value="SCC00589.1"/>
    <property type="molecule type" value="Genomic_DNA"/>
</dbReference>
<sequence length="163" mass="18749">MIKPISNITLKPLPKGKRGKIISLVEVDGVCYAEKLEGRFLEMAFSYDDCYVLIFVTQDGGPWEEVLFIYLLDSKNYNIVDRARIGGGAYAWLSACGLGNIKILSDHMVSFEFMSFEGTDGWLLKLFKKPIKTFPFTLRNLFHIWRPISFKRHFLIEVNKTSL</sequence>
<evidence type="ECO:0000313" key="1">
    <source>
        <dbReference type="EMBL" id="SCC00589.1"/>
    </source>
</evidence>
<accession>A0A1C4B192</accession>
<dbReference type="RefSeq" id="WP_091347708.1">
    <property type="nucleotide sequence ID" value="NZ_FMAQ01000003.1"/>
</dbReference>
<evidence type="ECO:0000313" key="2">
    <source>
        <dbReference type="Proteomes" id="UP000199670"/>
    </source>
</evidence>
<name>A0A1C4B192_9GAMM</name>
<dbReference type="AlphaFoldDB" id="A0A1C4B192"/>
<dbReference type="Proteomes" id="UP000199670">
    <property type="component" value="Unassembled WGS sequence"/>
</dbReference>
<keyword evidence="2" id="KW-1185">Reference proteome</keyword>
<protein>
    <submittedName>
        <fullName evidence="1">Uncharacterized protein</fullName>
    </submittedName>
</protein>
<organism evidence="1 2">
    <name type="scientific">Gilliamella bombicola</name>
    <dbReference type="NCBI Taxonomy" id="1798182"/>
    <lineage>
        <taxon>Bacteria</taxon>
        <taxon>Pseudomonadati</taxon>
        <taxon>Pseudomonadota</taxon>
        <taxon>Gammaproteobacteria</taxon>
        <taxon>Orbales</taxon>
        <taxon>Orbaceae</taxon>
        <taxon>Gilliamella</taxon>
    </lineage>
</organism>
<dbReference type="OrthoDB" id="7065204at2"/>
<proteinExistence type="predicted"/>
<gene>
    <name evidence="1" type="ORF">GA0061081_103231</name>
</gene>
<reference evidence="2" key="1">
    <citation type="submission" date="2016-08" db="EMBL/GenBank/DDBJ databases">
        <authorList>
            <person name="Varghese N."/>
            <person name="Submissions Spin"/>
        </authorList>
    </citation>
    <scope>NUCLEOTIDE SEQUENCE [LARGE SCALE GENOMIC DNA]</scope>
    <source>
        <strain evidence="2">R-53248</strain>
    </source>
</reference>